<dbReference type="Gene3D" id="3.10.100.10">
    <property type="entry name" value="Mannose-Binding Protein A, subunit A"/>
    <property type="match status" value="1"/>
</dbReference>
<evidence type="ECO:0000256" key="1">
    <source>
        <dbReference type="SAM" id="SignalP"/>
    </source>
</evidence>
<accession>A0AAV2PSI2</accession>
<keyword evidence="1" id="KW-0732">Signal</keyword>
<protein>
    <recommendedName>
        <fullName evidence="4">C-type lectin domain-containing protein</fullName>
    </recommendedName>
</protein>
<dbReference type="InterPro" id="IPR016187">
    <property type="entry name" value="CTDL_fold"/>
</dbReference>
<dbReference type="CDD" id="cd00037">
    <property type="entry name" value="CLECT"/>
    <property type="match status" value="1"/>
</dbReference>
<dbReference type="AlphaFoldDB" id="A0AAV2PSI2"/>
<feature type="non-terminal residue" evidence="2">
    <location>
        <position position="362"/>
    </location>
</feature>
<gene>
    <name evidence="2" type="ORF">MNOR_LOCUS3728</name>
</gene>
<evidence type="ECO:0008006" key="4">
    <source>
        <dbReference type="Google" id="ProtNLM"/>
    </source>
</evidence>
<reference evidence="2 3" key="1">
    <citation type="submission" date="2024-05" db="EMBL/GenBank/DDBJ databases">
        <authorList>
            <person name="Wallberg A."/>
        </authorList>
    </citation>
    <scope>NUCLEOTIDE SEQUENCE [LARGE SCALE GENOMIC DNA]</scope>
</reference>
<evidence type="ECO:0000313" key="2">
    <source>
        <dbReference type="EMBL" id="CAL4063976.1"/>
    </source>
</evidence>
<sequence length="362" mass="40875">RIRWPWYSGLLLLCIISQILDVEASNDDLKSLILEIKADLGHMNYRMNTFNNKLDNIGEHLVLVKGTVETIESSTLAMEGRSSESNTATKRMATKHQELVNLVNSLNGKIQSMETRMLRVDDTVGNLQDNLDLVKGIVKTTENTTIVIEATSSATLTATTNIASQQLNDSDRINIINEKIQTMDSTMNNKIQNLKEELRNAIYPNRCPGGFFVSTRCFQTFKTHEETWAGADEVCRTNGLRLAETTNDLVARELVNKLFERYGEAVFWVNAGNQSQVLGSQSSDGEVESIERGPLELHENLTSMHNGHQCLKTHKQAWRTGKQYYTANCTQSGYPLCERYIISTNQETKLSLMEVYEILIKK</sequence>
<organism evidence="2 3">
    <name type="scientific">Meganyctiphanes norvegica</name>
    <name type="common">Northern krill</name>
    <name type="synonym">Thysanopoda norvegica</name>
    <dbReference type="NCBI Taxonomy" id="48144"/>
    <lineage>
        <taxon>Eukaryota</taxon>
        <taxon>Metazoa</taxon>
        <taxon>Ecdysozoa</taxon>
        <taxon>Arthropoda</taxon>
        <taxon>Crustacea</taxon>
        <taxon>Multicrustacea</taxon>
        <taxon>Malacostraca</taxon>
        <taxon>Eumalacostraca</taxon>
        <taxon>Eucarida</taxon>
        <taxon>Euphausiacea</taxon>
        <taxon>Euphausiidae</taxon>
        <taxon>Meganyctiphanes</taxon>
    </lineage>
</organism>
<dbReference type="Gene3D" id="1.10.287.950">
    <property type="entry name" value="Methyl-accepting chemotaxis protein"/>
    <property type="match status" value="1"/>
</dbReference>
<proteinExistence type="predicted"/>
<dbReference type="SUPFAM" id="SSF56436">
    <property type="entry name" value="C-type lectin-like"/>
    <property type="match status" value="1"/>
</dbReference>
<feature type="chain" id="PRO_5043438734" description="C-type lectin domain-containing protein" evidence="1">
    <location>
        <begin position="25"/>
        <end position="362"/>
    </location>
</feature>
<dbReference type="SUPFAM" id="SSF57997">
    <property type="entry name" value="Tropomyosin"/>
    <property type="match status" value="1"/>
</dbReference>
<dbReference type="EMBL" id="CAXKWB010001305">
    <property type="protein sequence ID" value="CAL4063976.1"/>
    <property type="molecule type" value="Genomic_DNA"/>
</dbReference>
<dbReference type="InterPro" id="IPR016186">
    <property type="entry name" value="C-type_lectin-like/link_sf"/>
</dbReference>
<comment type="caution">
    <text evidence="2">The sequence shown here is derived from an EMBL/GenBank/DDBJ whole genome shotgun (WGS) entry which is preliminary data.</text>
</comment>
<feature type="non-terminal residue" evidence="2">
    <location>
        <position position="1"/>
    </location>
</feature>
<name>A0AAV2PSI2_MEGNR</name>
<keyword evidence="3" id="KW-1185">Reference proteome</keyword>
<evidence type="ECO:0000313" key="3">
    <source>
        <dbReference type="Proteomes" id="UP001497623"/>
    </source>
</evidence>
<dbReference type="Proteomes" id="UP001497623">
    <property type="component" value="Unassembled WGS sequence"/>
</dbReference>
<feature type="signal peptide" evidence="1">
    <location>
        <begin position="1"/>
        <end position="24"/>
    </location>
</feature>